<dbReference type="PRINTS" id="PR00039">
    <property type="entry name" value="HTHLYSR"/>
</dbReference>
<accession>A0A418MYQ0</accession>
<feature type="domain" description="HTH lysR-type" evidence="6">
    <location>
        <begin position="1"/>
        <end position="59"/>
    </location>
</feature>
<dbReference type="PANTHER" id="PTHR30579">
    <property type="entry name" value="TRANSCRIPTIONAL REGULATOR"/>
    <property type="match status" value="1"/>
</dbReference>
<dbReference type="OrthoDB" id="9789529at2"/>
<dbReference type="PROSITE" id="PS50931">
    <property type="entry name" value="HTH_LYSR"/>
    <property type="match status" value="1"/>
</dbReference>
<comment type="caution">
    <text evidence="7">The sequence shown here is derived from an EMBL/GenBank/DDBJ whole genome shotgun (WGS) entry which is preliminary data.</text>
</comment>
<dbReference type="InterPro" id="IPR036388">
    <property type="entry name" value="WH-like_DNA-bd_sf"/>
</dbReference>
<keyword evidence="8" id="KW-1185">Reference proteome</keyword>
<name>A0A418MYQ0_9ACTN</name>
<dbReference type="SUPFAM" id="SSF46785">
    <property type="entry name" value="Winged helix' DNA-binding domain"/>
    <property type="match status" value="1"/>
</dbReference>
<dbReference type="AlphaFoldDB" id="A0A418MYQ0"/>
<dbReference type="Gene3D" id="1.10.10.10">
    <property type="entry name" value="Winged helix-like DNA-binding domain superfamily/Winged helix DNA-binding domain"/>
    <property type="match status" value="1"/>
</dbReference>
<evidence type="ECO:0000256" key="1">
    <source>
        <dbReference type="ARBA" id="ARBA00009437"/>
    </source>
</evidence>
<evidence type="ECO:0000259" key="6">
    <source>
        <dbReference type="PROSITE" id="PS50931"/>
    </source>
</evidence>
<evidence type="ECO:0000313" key="8">
    <source>
        <dbReference type="Proteomes" id="UP000283832"/>
    </source>
</evidence>
<dbReference type="PANTHER" id="PTHR30579:SF7">
    <property type="entry name" value="HTH-TYPE TRANSCRIPTIONAL REGULATOR LRHA-RELATED"/>
    <property type="match status" value="1"/>
</dbReference>
<dbReference type="GO" id="GO:0003677">
    <property type="term" value="F:DNA binding"/>
    <property type="evidence" value="ECO:0007669"/>
    <property type="project" value="UniProtKB-KW"/>
</dbReference>
<dbReference type="InterPro" id="IPR050176">
    <property type="entry name" value="LTTR"/>
</dbReference>
<dbReference type="Proteomes" id="UP000283832">
    <property type="component" value="Unassembled WGS sequence"/>
</dbReference>
<feature type="region of interest" description="Disordered" evidence="5">
    <location>
        <begin position="279"/>
        <end position="299"/>
    </location>
</feature>
<keyword evidence="3" id="KW-0238">DNA-binding</keyword>
<dbReference type="InterPro" id="IPR036390">
    <property type="entry name" value="WH_DNA-bd_sf"/>
</dbReference>
<keyword evidence="2" id="KW-0805">Transcription regulation</keyword>
<dbReference type="SUPFAM" id="SSF53850">
    <property type="entry name" value="Periplasmic binding protein-like II"/>
    <property type="match status" value="1"/>
</dbReference>
<dbReference type="RefSeq" id="WP_119573823.1">
    <property type="nucleotide sequence ID" value="NZ_QXEC01000004.1"/>
</dbReference>
<dbReference type="InterPro" id="IPR005119">
    <property type="entry name" value="LysR_subst-bd"/>
</dbReference>
<evidence type="ECO:0000256" key="3">
    <source>
        <dbReference type="ARBA" id="ARBA00023125"/>
    </source>
</evidence>
<dbReference type="GO" id="GO:0003700">
    <property type="term" value="F:DNA-binding transcription factor activity"/>
    <property type="evidence" value="ECO:0007669"/>
    <property type="project" value="InterPro"/>
</dbReference>
<proteinExistence type="inferred from homology"/>
<dbReference type="Pfam" id="PF03466">
    <property type="entry name" value="LysR_substrate"/>
    <property type="match status" value="1"/>
</dbReference>
<evidence type="ECO:0000256" key="4">
    <source>
        <dbReference type="ARBA" id="ARBA00023163"/>
    </source>
</evidence>
<evidence type="ECO:0000313" key="7">
    <source>
        <dbReference type="EMBL" id="RIV40015.1"/>
    </source>
</evidence>
<dbReference type="Pfam" id="PF00126">
    <property type="entry name" value="HTH_1"/>
    <property type="match status" value="1"/>
</dbReference>
<dbReference type="FunFam" id="1.10.10.10:FF:000001">
    <property type="entry name" value="LysR family transcriptional regulator"/>
    <property type="match status" value="1"/>
</dbReference>
<dbReference type="EMBL" id="QXEC01000004">
    <property type="protein sequence ID" value="RIV40015.1"/>
    <property type="molecule type" value="Genomic_DNA"/>
</dbReference>
<keyword evidence="4" id="KW-0804">Transcription</keyword>
<dbReference type="InterPro" id="IPR000847">
    <property type="entry name" value="LysR_HTH_N"/>
</dbReference>
<evidence type="ECO:0000256" key="2">
    <source>
        <dbReference type="ARBA" id="ARBA00023015"/>
    </source>
</evidence>
<protein>
    <submittedName>
        <fullName evidence="7">LysR family transcriptional regulator</fullName>
    </submittedName>
</protein>
<organism evidence="7 8">
    <name type="scientific">Micromonospora radicis</name>
    <dbReference type="NCBI Taxonomy" id="1894971"/>
    <lineage>
        <taxon>Bacteria</taxon>
        <taxon>Bacillati</taxon>
        <taxon>Actinomycetota</taxon>
        <taxon>Actinomycetes</taxon>
        <taxon>Micromonosporales</taxon>
        <taxon>Micromonosporaceae</taxon>
        <taxon>Micromonospora</taxon>
    </lineage>
</organism>
<feature type="compositionally biased region" description="Basic and acidic residues" evidence="5">
    <location>
        <begin position="290"/>
        <end position="299"/>
    </location>
</feature>
<dbReference type="Gene3D" id="3.40.190.10">
    <property type="entry name" value="Periplasmic binding protein-like II"/>
    <property type="match status" value="2"/>
</dbReference>
<reference evidence="7 8" key="1">
    <citation type="submission" date="2018-08" db="EMBL/GenBank/DDBJ databases">
        <title>Jishengella sp. nov., isolated from a root of Azadirachta indica A. Juss. var. siamensis Valenton.</title>
        <authorList>
            <person name="Kuncharoen N."/>
            <person name="Tanasupawat S."/>
            <person name="Kudo T."/>
            <person name="Ohkuma M."/>
        </authorList>
    </citation>
    <scope>NUCLEOTIDE SEQUENCE [LARGE SCALE GENOMIC DNA]</scope>
    <source>
        <strain evidence="7 8">AZ1-13</strain>
    </source>
</reference>
<evidence type="ECO:0000256" key="5">
    <source>
        <dbReference type="SAM" id="MobiDB-lite"/>
    </source>
</evidence>
<sequence length="299" mass="32543">MYEPTQLRTFLAVAQALSFTRAAARLGLRQSTVSQHVRRLEDEVGRPLFLRDTHRVSLTVDGEAMVTFARDILDAGDRARRYFCTGPVRGRLRLGVSDDLISTHLPRVLRDFRHRHPLVDLELTVDLSGTLHQRLDDQELDVVFAKRVAGQSRGRMVWRDRLIWLAAPDHRLGADEPVPLVVYPPPSISRAQALDALASAGRTWQLTCTSTSLGGLVAATRAGLGVMAHSAELVPPGLVPAPVGHRLPPLGEVEFVLLRRDGAPPETVTALAEAILTAGARTGPPPGRPARLEAGVEHG</sequence>
<gene>
    <name evidence="7" type="ORF">D2L64_06750</name>
</gene>
<comment type="similarity">
    <text evidence="1">Belongs to the LysR transcriptional regulatory family.</text>
</comment>